<dbReference type="GO" id="GO:0016791">
    <property type="term" value="F:phosphatase activity"/>
    <property type="evidence" value="ECO:0007669"/>
    <property type="project" value="TreeGrafter"/>
</dbReference>
<dbReference type="AlphaFoldDB" id="A0A8J3ZWM6"/>
<evidence type="ECO:0000313" key="5">
    <source>
        <dbReference type="Proteomes" id="UP000635606"/>
    </source>
</evidence>
<feature type="region of interest" description="Disordered" evidence="2">
    <location>
        <begin position="141"/>
        <end position="178"/>
    </location>
</feature>
<reference evidence="4" key="1">
    <citation type="submission" date="2021-01" db="EMBL/GenBank/DDBJ databases">
        <title>Whole genome shotgun sequence of Virgisporangium ochraceum NBRC 16418.</title>
        <authorList>
            <person name="Komaki H."/>
            <person name="Tamura T."/>
        </authorList>
    </citation>
    <scope>NUCLEOTIDE SEQUENCE</scope>
    <source>
        <strain evidence="4">NBRC 16418</strain>
    </source>
</reference>
<protein>
    <recommendedName>
        <fullName evidence="3">PPM-type phosphatase domain-containing protein</fullName>
    </recommendedName>
</protein>
<dbReference type="SMART" id="SM00331">
    <property type="entry name" value="PP2C_SIG"/>
    <property type="match status" value="1"/>
</dbReference>
<dbReference type="EMBL" id="BOPH01000088">
    <property type="protein sequence ID" value="GIJ71477.1"/>
    <property type="molecule type" value="Genomic_DNA"/>
</dbReference>
<dbReference type="InterPro" id="IPR036457">
    <property type="entry name" value="PPM-type-like_dom_sf"/>
</dbReference>
<keyword evidence="5" id="KW-1185">Reference proteome</keyword>
<keyword evidence="1" id="KW-0378">Hydrolase</keyword>
<evidence type="ECO:0000256" key="2">
    <source>
        <dbReference type="SAM" id="MobiDB-lite"/>
    </source>
</evidence>
<evidence type="ECO:0000313" key="4">
    <source>
        <dbReference type="EMBL" id="GIJ71477.1"/>
    </source>
</evidence>
<dbReference type="PANTHER" id="PTHR43156:SF2">
    <property type="entry name" value="STAGE II SPORULATION PROTEIN E"/>
    <property type="match status" value="1"/>
</dbReference>
<dbReference type="Gene3D" id="3.60.40.10">
    <property type="entry name" value="PPM-type phosphatase domain"/>
    <property type="match status" value="1"/>
</dbReference>
<dbReference type="PANTHER" id="PTHR43156">
    <property type="entry name" value="STAGE II SPORULATION PROTEIN E-RELATED"/>
    <property type="match status" value="1"/>
</dbReference>
<evidence type="ECO:0000259" key="3">
    <source>
        <dbReference type="SMART" id="SM00331"/>
    </source>
</evidence>
<comment type="caution">
    <text evidence="4">The sequence shown here is derived from an EMBL/GenBank/DDBJ whole genome shotgun (WGS) entry which is preliminary data.</text>
</comment>
<dbReference type="Pfam" id="PF07228">
    <property type="entry name" value="SpoIIE"/>
    <property type="match status" value="1"/>
</dbReference>
<accession>A0A8J3ZWM6</accession>
<feature type="domain" description="PPM-type phosphatase" evidence="3">
    <location>
        <begin position="246"/>
        <end position="454"/>
    </location>
</feature>
<dbReference type="RefSeq" id="WP_203931344.1">
    <property type="nucleotide sequence ID" value="NZ_BOPH01000088.1"/>
</dbReference>
<dbReference type="InterPro" id="IPR001932">
    <property type="entry name" value="PPM-type_phosphatase-like_dom"/>
</dbReference>
<evidence type="ECO:0000256" key="1">
    <source>
        <dbReference type="ARBA" id="ARBA00022801"/>
    </source>
</evidence>
<dbReference type="InterPro" id="IPR052016">
    <property type="entry name" value="Bact_Sigma-Reg"/>
</dbReference>
<dbReference type="SUPFAM" id="SSF81606">
    <property type="entry name" value="PP2C-like"/>
    <property type="match status" value="1"/>
</dbReference>
<feature type="region of interest" description="Disordered" evidence="2">
    <location>
        <begin position="1"/>
        <end position="21"/>
    </location>
</feature>
<sequence length="458" mass="48524">MAEDAGRLGTDPQGRTPSSKRRPAVVAVIREFLSALPAGWVWLAPVRAADGAVTDFRVDAVSGGEHASGQAVEQMGGLVSGSRPGLADGPVWQLYLQVLATGLPGRVVDVGDGEAARSEVVVRRVHGGLLIWSERVDGTRRRPGRTEAEGDVGTAGTGLRTVDRSSGPVLPLNTPDAGSGREVTMRMGLVTNARVMSGFPRDATVGRLRRRYLTHPVVAQSAHRVAVRVQDMIQPVPLMPFRLADLDAVVLYAPADRFARVGGDWYCAQGLPDGRVALAIGDVAGHGLDAATGMAHVRFSLIAWLSIGILDPGTLLGHLNTLCARLGITGTAMVAVYDPADRALSWARAGHPPPLLARAGTVLELAQPAGVLLGIDADLTHPVVATHLRVDDLVVLYTDGLVERRPDDTEQPLDQIKRTLSQMSAVRQGPTHASMRGLLPRANPDDICVLALRVRATP</sequence>
<organism evidence="4 5">
    <name type="scientific">Virgisporangium ochraceum</name>
    <dbReference type="NCBI Taxonomy" id="65505"/>
    <lineage>
        <taxon>Bacteria</taxon>
        <taxon>Bacillati</taxon>
        <taxon>Actinomycetota</taxon>
        <taxon>Actinomycetes</taxon>
        <taxon>Micromonosporales</taxon>
        <taxon>Micromonosporaceae</taxon>
        <taxon>Virgisporangium</taxon>
    </lineage>
</organism>
<name>A0A8J3ZWM6_9ACTN</name>
<dbReference type="Proteomes" id="UP000635606">
    <property type="component" value="Unassembled WGS sequence"/>
</dbReference>
<proteinExistence type="predicted"/>
<gene>
    <name evidence="4" type="ORF">Voc01_063940</name>
</gene>